<name>F4FXW8_METCR</name>
<dbReference type="Pfam" id="PF08068">
    <property type="entry name" value="DKCLD"/>
    <property type="match status" value="1"/>
</dbReference>
<dbReference type="PATRIC" id="fig|1006006.8.peg.55"/>
<dbReference type="GO" id="GO:0031118">
    <property type="term" value="P:rRNA pseudouridine synthesis"/>
    <property type="evidence" value="ECO:0007669"/>
    <property type="project" value="TreeGrafter"/>
</dbReference>
<dbReference type="PANTHER" id="PTHR23127">
    <property type="entry name" value="CENTROMERE/MICROTUBULE BINDING PROTEIN CBF5"/>
    <property type="match status" value="1"/>
</dbReference>
<reference evidence="2 3" key="1">
    <citation type="journal article" date="2011" name="J. Bacteriol.">
        <title>Complete genome sequence of Metallosphaera cuprina, a metal sulfide-oxidizing archaeon from a hot spring.</title>
        <authorList>
            <person name="Liu L.J."/>
            <person name="You X.Y."/>
            <person name="Zheng H."/>
            <person name="Wang S."/>
            <person name="Jiang C.Y."/>
            <person name="Liu S.J."/>
        </authorList>
    </citation>
    <scope>NUCLEOTIDE SEQUENCE [LARGE SCALE GENOMIC DNA]</scope>
    <source>
        <strain evidence="2 3">Ar-4</strain>
    </source>
</reference>
<dbReference type="GO" id="GO:1990481">
    <property type="term" value="P:mRNA pseudouridine synthesis"/>
    <property type="evidence" value="ECO:0007669"/>
    <property type="project" value="TreeGrafter"/>
</dbReference>
<dbReference type="Proteomes" id="UP000007812">
    <property type="component" value="Chromosome"/>
</dbReference>
<dbReference type="HOGENOM" id="CLU_174504_0_0_2"/>
<dbReference type="GO" id="GO:0003723">
    <property type="term" value="F:RNA binding"/>
    <property type="evidence" value="ECO:0007669"/>
    <property type="project" value="InterPro"/>
</dbReference>
<protein>
    <submittedName>
        <fullName evidence="2">Pseudouridine synthase (A subunit)</fullName>
    </submittedName>
</protein>
<accession>F4FXW8</accession>
<dbReference type="OrthoDB" id="35866at2157"/>
<dbReference type="Gene3D" id="3.30.2350.10">
    <property type="entry name" value="Pseudouridine synthase"/>
    <property type="match status" value="1"/>
</dbReference>
<dbReference type="InterPro" id="IPR036974">
    <property type="entry name" value="PUA_sf"/>
</dbReference>
<keyword evidence="3" id="KW-1185">Reference proteome</keyword>
<dbReference type="SMART" id="SM01136">
    <property type="entry name" value="DKCLD"/>
    <property type="match status" value="1"/>
</dbReference>
<evidence type="ECO:0000313" key="2">
    <source>
        <dbReference type="EMBL" id="AEB94166.1"/>
    </source>
</evidence>
<evidence type="ECO:0000313" key="3">
    <source>
        <dbReference type="Proteomes" id="UP000007812"/>
    </source>
</evidence>
<organism evidence="2 3">
    <name type="scientific">Metallosphaera cuprina (strain Ar-4)</name>
    <dbReference type="NCBI Taxonomy" id="1006006"/>
    <lineage>
        <taxon>Archaea</taxon>
        <taxon>Thermoproteota</taxon>
        <taxon>Thermoprotei</taxon>
        <taxon>Sulfolobales</taxon>
        <taxon>Sulfolobaceae</taxon>
        <taxon>Metallosphaera</taxon>
    </lineage>
</organism>
<dbReference type="GeneID" id="10492252"/>
<dbReference type="EMBL" id="CP002656">
    <property type="protein sequence ID" value="AEB94166.1"/>
    <property type="molecule type" value="Genomic_DNA"/>
</dbReference>
<proteinExistence type="predicted"/>
<dbReference type="InterPro" id="IPR012960">
    <property type="entry name" value="Dyskerin-like"/>
</dbReference>
<dbReference type="STRING" id="1006006.Mcup_0056"/>
<dbReference type="GO" id="GO:0009982">
    <property type="term" value="F:pseudouridine synthase activity"/>
    <property type="evidence" value="ECO:0007669"/>
    <property type="project" value="InterPro"/>
</dbReference>
<dbReference type="eggNOG" id="arCOG06042">
    <property type="taxonomic scope" value="Archaea"/>
</dbReference>
<dbReference type="PANTHER" id="PTHR23127:SF0">
    <property type="entry name" value="H_ACA RIBONUCLEOPROTEIN COMPLEX SUBUNIT DKC1"/>
    <property type="match status" value="1"/>
</dbReference>
<evidence type="ECO:0000259" key="1">
    <source>
        <dbReference type="SMART" id="SM01136"/>
    </source>
</evidence>
<dbReference type="KEGG" id="mcn:Mcup_0056"/>
<sequence>MNITPFIRRIDEFCNASLSWNTVKAYVPIGDFGSYPDKRSVPELIKTSIINLDKPPGPTSHEVAFWIKNMFNLPRVGHGGTLELL</sequence>
<feature type="domain" description="Dyskerin-like" evidence="1">
    <location>
        <begin position="11"/>
        <end position="64"/>
    </location>
</feature>
<dbReference type="InterPro" id="IPR020103">
    <property type="entry name" value="PsdUridine_synth_cat_dom_sf"/>
</dbReference>
<gene>
    <name evidence="2" type="ordered locus">Mcup_0056</name>
</gene>
<dbReference type="AlphaFoldDB" id="F4FXW8"/>
<dbReference type="RefSeq" id="WP_013736668.1">
    <property type="nucleotide sequence ID" value="NC_015435.1"/>
</dbReference>
<dbReference type="InterPro" id="IPR004802">
    <property type="entry name" value="tRNA_PsdUridine_synth_B_fam"/>
</dbReference>
<dbReference type="GO" id="GO:0000495">
    <property type="term" value="P:box H/ACA sno(s)RNA 3'-end processing"/>
    <property type="evidence" value="ECO:0007669"/>
    <property type="project" value="TreeGrafter"/>
</dbReference>
<dbReference type="Gene3D" id="2.30.130.10">
    <property type="entry name" value="PUA domain"/>
    <property type="match status" value="1"/>
</dbReference>
<dbReference type="SUPFAM" id="SSF55120">
    <property type="entry name" value="Pseudouridine synthase"/>
    <property type="match status" value="1"/>
</dbReference>
<dbReference type="GO" id="GO:0031120">
    <property type="term" value="P:snRNA pseudouridine synthesis"/>
    <property type="evidence" value="ECO:0007669"/>
    <property type="project" value="TreeGrafter"/>
</dbReference>